<dbReference type="EMBL" id="JANBUP010000011">
    <property type="protein sequence ID" value="KAJ2813940.1"/>
    <property type="molecule type" value="Genomic_DNA"/>
</dbReference>
<dbReference type="EC" id="4.3.2.2" evidence="1"/>
<keyword evidence="1" id="KW-0456">Lyase</keyword>
<evidence type="ECO:0000313" key="1">
    <source>
        <dbReference type="EMBL" id="KAJ2813940.1"/>
    </source>
</evidence>
<proteinExistence type="predicted"/>
<gene>
    <name evidence="1" type="primary">ADE13</name>
    <name evidence="1" type="ORF">H4S07_000283</name>
</gene>
<name>A0ACC1LRN2_9FUNG</name>
<comment type="caution">
    <text evidence="1">The sequence shown here is derived from an EMBL/GenBank/DDBJ whole genome shotgun (WGS) entry which is preliminary data.</text>
</comment>
<dbReference type="Proteomes" id="UP001140096">
    <property type="component" value="Unassembled WGS sequence"/>
</dbReference>
<organism evidence="1 2">
    <name type="scientific">Coemansia furcata</name>
    <dbReference type="NCBI Taxonomy" id="417177"/>
    <lineage>
        <taxon>Eukaryota</taxon>
        <taxon>Fungi</taxon>
        <taxon>Fungi incertae sedis</taxon>
        <taxon>Zoopagomycota</taxon>
        <taxon>Kickxellomycotina</taxon>
        <taxon>Kickxellomycetes</taxon>
        <taxon>Kickxellales</taxon>
        <taxon>Kickxellaceae</taxon>
        <taxon>Coemansia</taxon>
    </lineage>
</organism>
<evidence type="ECO:0000313" key="2">
    <source>
        <dbReference type="Proteomes" id="UP001140096"/>
    </source>
</evidence>
<protein>
    <submittedName>
        <fullName evidence="1">Adenylosuccinase ade13</fullName>
        <ecNumber evidence="1">4.3.2.2</ecNumber>
    </submittedName>
</protein>
<keyword evidence="2" id="KW-1185">Reference proteome</keyword>
<reference evidence="1" key="1">
    <citation type="submission" date="2022-07" db="EMBL/GenBank/DDBJ databases">
        <title>Phylogenomic reconstructions and comparative analyses of Kickxellomycotina fungi.</title>
        <authorList>
            <person name="Reynolds N.K."/>
            <person name="Stajich J.E."/>
            <person name="Barry K."/>
            <person name="Grigoriev I.V."/>
            <person name="Crous P."/>
            <person name="Smith M.E."/>
        </authorList>
    </citation>
    <scope>NUCLEOTIDE SEQUENCE</scope>
    <source>
        <strain evidence="1">CBS 102833</strain>
    </source>
</reference>
<sequence>MSDPNAKYQSPLTSRYASPEMAANFSNNKRFGTWRRLWYNLAVAEKQLGLPGITDAGLEQMQANLDNIDYAVADAEEKKRRHDVMAHVHAFGLVAPDAAGIIHLGATSCFVTDNADLIIFRDAMDLLIAKLVCVISDLSRFAQKYRDLPTLGFTHFQPAQLTTVGKRATLWIQELLWDLRNMRRARDDLGFRGVKGTTGTQASFLSLFEGDHAKVEQLDELVAELSGFEDCYPVCGQTYSRKIDVDFVSPLSSFGATAHRIATDIRLLANLKEIEEPFEKDQIGSSAMAYKRNPMRSERICSLSRHLMVLIGDVLQTASVQWLERTLDDSANRRISIPEAFLTADIVLTTLQNVVEGLVVYPQVIGRRIRSELPFMATENFIMAMVKKGGDRQECHEQIRVLSHEAAAVVKQEGGENDLIERVKKTEYFAPIRDELDALLDPSTFIGRAPQQVDRFLKDYVAPALAPYASVIAAKKPAELSV</sequence>
<accession>A0ACC1LRN2</accession>